<accession>A0ABQ5D673</accession>
<keyword evidence="4" id="KW-1185">Reference proteome</keyword>
<feature type="region of interest" description="Disordered" evidence="2">
    <location>
        <begin position="901"/>
        <end position="932"/>
    </location>
</feature>
<sequence>MTTLTEFMILSAADNRPPMLEKDLYDSWKGRMELYMQNREHGRMILEFVEHSPLIWPMIEEMVNTKFLNSLPPEWSKFVTDVKFVKDLHTTNFDQLNAYLEQHELYANEVRIMRERSQDPLALVANHQMTSSHFNTYQSSYNNPQSPFPNAYSSTVHQDACLQPQSVLNGITLSHTVISTNIFWLKFPTIDSGLVVPGRQNSYAASTSGTRINTSGTGGNYLGQQRVVSVFKCLWGRSYGKTVPKAKEEKGCYMYSNAYSSTVHQEASPQPQFVPQIKYIVSIVNQQIHLAEFPQIDSGLAVPVFKQGDDLIDAINKMMSFLSTIVTSRFPYTNNQLRNSSNPRQQATIFLNEEELEFLVDLGIAEGTVTQSVITHNAPYQADDLDSYDSDSDKISTAKEILMANLSSYRSYVLSEVPIYDNTNNDMLNQSEQEMSYSKPSHFVEHLENEIHSDSNIIPYSQYLIESQNAVVQDTNSSAQQDALILSMFEQLSNQVTNCNKVNKDNLIANESLSAELERYKELKAQQIRPTLYDDNVIAKETNVISIADSKETLMLEEESRSKMLLKQSDSMVVEKKVNIKPINYAELNRLSEDFDTNTSMDVNSSVAMNDSVNYVEMCNKCLDLEAENNTSVNQIEPLFDQLFELNNLKAELQAKDTTIKKLKAYIKRVHETSTSESVKRDIDESETINIELEHRVAKIIAEDEHLKQTYKQLYDSIKPSRVRAKEQVDSLVNQLNQKSIEITDLNAQLQEKVFVITTLKNNLRKFKGNDIVDNAAQALNATTIAPGMYKLDPVTLAPKVKNNRESHEYYLKHTMEQAAILREIVEQAKSLNPLDRASYSACKYVKLIQELLGYIKDTCPDIHKPSEKLVAVTAINKKKTVRFADTVTSSGNIPKVTNRPLLSSIEVNPSTSASKSKPSGNTKNDRILRTLSNNEKNKVEVQFRKVKSSLNKRNSNSKNVCSEHVKHHVKGVKALCSVCNECLFDANHAMCLIDHVNKWNPVHLKDTILQLLHLLLFLSIAGCPNCSVFGNDQVAKIMGYGYYQIGNVRISRVYYVEGLGCNLFSVGQFYDSYLEVAF</sequence>
<keyword evidence="1" id="KW-0175">Coiled coil</keyword>
<dbReference type="Proteomes" id="UP001151760">
    <property type="component" value="Unassembled WGS sequence"/>
</dbReference>
<reference evidence="3" key="1">
    <citation type="journal article" date="2022" name="Int. J. Mol. Sci.">
        <title>Draft Genome of Tanacetum Coccineum: Genomic Comparison of Closely Related Tanacetum-Family Plants.</title>
        <authorList>
            <person name="Yamashiro T."/>
            <person name="Shiraishi A."/>
            <person name="Nakayama K."/>
            <person name="Satake H."/>
        </authorList>
    </citation>
    <scope>NUCLEOTIDE SEQUENCE</scope>
</reference>
<gene>
    <name evidence="3" type="ORF">Tco_0924749</name>
</gene>
<evidence type="ECO:0000313" key="4">
    <source>
        <dbReference type="Proteomes" id="UP001151760"/>
    </source>
</evidence>
<organism evidence="3 4">
    <name type="scientific">Tanacetum coccineum</name>
    <dbReference type="NCBI Taxonomy" id="301880"/>
    <lineage>
        <taxon>Eukaryota</taxon>
        <taxon>Viridiplantae</taxon>
        <taxon>Streptophyta</taxon>
        <taxon>Embryophyta</taxon>
        <taxon>Tracheophyta</taxon>
        <taxon>Spermatophyta</taxon>
        <taxon>Magnoliopsida</taxon>
        <taxon>eudicotyledons</taxon>
        <taxon>Gunneridae</taxon>
        <taxon>Pentapetalae</taxon>
        <taxon>asterids</taxon>
        <taxon>campanulids</taxon>
        <taxon>Asterales</taxon>
        <taxon>Asteraceae</taxon>
        <taxon>Asteroideae</taxon>
        <taxon>Anthemideae</taxon>
        <taxon>Anthemidinae</taxon>
        <taxon>Tanacetum</taxon>
    </lineage>
</organism>
<proteinExistence type="predicted"/>
<protein>
    <recommendedName>
        <fullName evidence="5">Integrase, catalytic region, zinc finger, CCHC-type, peptidase aspartic, catalytic</fullName>
    </recommendedName>
</protein>
<name>A0ABQ5D673_9ASTR</name>
<reference evidence="3" key="2">
    <citation type="submission" date="2022-01" db="EMBL/GenBank/DDBJ databases">
        <authorList>
            <person name="Yamashiro T."/>
            <person name="Shiraishi A."/>
            <person name="Satake H."/>
            <person name="Nakayama K."/>
        </authorList>
    </citation>
    <scope>NUCLEOTIDE SEQUENCE</scope>
</reference>
<evidence type="ECO:0000256" key="1">
    <source>
        <dbReference type="SAM" id="Coils"/>
    </source>
</evidence>
<evidence type="ECO:0008006" key="5">
    <source>
        <dbReference type="Google" id="ProtNLM"/>
    </source>
</evidence>
<dbReference type="EMBL" id="BQNB010014954">
    <property type="protein sequence ID" value="GJT34330.1"/>
    <property type="molecule type" value="Genomic_DNA"/>
</dbReference>
<evidence type="ECO:0000256" key="2">
    <source>
        <dbReference type="SAM" id="MobiDB-lite"/>
    </source>
</evidence>
<feature type="compositionally biased region" description="Polar residues" evidence="2">
    <location>
        <begin position="906"/>
        <end position="923"/>
    </location>
</feature>
<evidence type="ECO:0000313" key="3">
    <source>
        <dbReference type="EMBL" id="GJT34330.1"/>
    </source>
</evidence>
<comment type="caution">
    <text evidence="3">The sequence shown here is derived from an EMBL/GenBank/DDBJ whole genome shotgun (WGS) entry which is preliminary data.</text>
</comment>
<feature type="coiled-coil region" evidence="1">
    <location>
        <begin position="722"/>
        <end position="753"/>
    </location>
</feature>